<dbReference type="InterPro" id="IPR000415">
    <property type="entry name" value="Nitroreductase-like"/>
</dbReference>
<dbReference type="OrthoDB" id="9809288at2"/>
<evidence type="ECO:0000313" key="5">
    <source>
        <dbReference type="Proteomes" id="UP000316727"/>
    </source>
</evidence>
<dbReference type="AlphaFoldDB" id="A0A501VS39"/>
<feature type="domain" description="Nitroreductase" evidence="3">
    <location>
        <begin position="256"/>
        <end position="331"/>
    </location>
</feature>
<dbReference type="Pfam" id="PF00881">
    <property type="entry name" value="Nitroreductase"/>
    <property type="match status" value="2"/>
</dbReference>
<dbReference type="RefSeq" id="WP_140624157.1">
    <property type="nucleotide sequence ID" value="NZ_VFRQ01000019.1"/>
</dbReference>
<evidence type="ECO:0000256" key="2">
    <source>
        <dbReference type="ARBA" id="ARBA00023002"/>
    </source>
</evidence>
<evidence type="ECO:0000256" key="1">
    <source>
        <dbReference type="ARBA" id="ARBA00007118"/>
    </source>
</evidence>
<sequence length="353" mass="41413">MIKKIIKRFKAYRKKIIDYYLPEFCYKSTFMSSMYYFIFSPAFRRENKAVLAGKVKHMKEAQVEKANYFLLVRNIHRIEKGLLMRPRRDVFAKDYIKETVDSYIGVMGNQSESLSQLSWFTDVLNSYFDTSGEDKVIAKEKIRYKEFVQGLDGQLSNFQCTKIKIPYHRNEELKPRISYEDFHKLSKYRRSVRWFLEQPVPRELIDKAILVASQAPSACNRQPFEYHIVDNPQLVKEAVKLPMGTTGYARSIQTFIVVVGNLDAYFDERDRHLIYIDASLANMSLMLALETLGLGSVSINWPDIEERERKMDRFLGLKSYQRPIMCIGVGYPDPEGMVAFSEKRDLNQIRKFL</sequence>
<dbReference type="InterPro" id="IPR029479">
    <property type="entry name" value="Nitroreductase"/>
</dbReference>
<dbReference type="EMBL" id="VFRQ01000019">
    <property type="protein sequence ID" value="TPE40008.1"/>
    <property type="molecule type" value="Genomic_DNA"/>
</dbReference>
<dbReference type="CDD" id="cd02062">
    <property type="entry name" value="Nitro_FMN_reductase"/>
    <property type="match status" value="1"/>
</dbReference>
<keyword evidence="2" id="KW-0560">Oxidoreductase</keyword>
<comment type="caution">
    <text evidence="4">The sequence shown here is derived from an EMBL/GenBank/DDBJ whole genome shotgun (WGS) entry which is preliminary data.</text>
</comment>
<organism evidence="4 5">
    <name type="scientific">Pontibacter mangrovi</name>
    <dbReference type="NCBI Taxonomy" id="2589816"/>
    <lineage>
        <taxon>Bacteria</taxon>
        <taxon>Pseudomonadati</taxon>
        <taxon>Bacteroidota</taxon>
        <taxon>Cytophagia</taxon>
        <taxon>Cytophagales</taxon>
        <taxon>Hymenobacteraceae</taxon>
        <taxon>Pontibacter</taxon>
    </lineage>
</organism>
<comment type="similarity">
    <text evidence="1">Belongs to the nitroreductase family.</text>
</comment>
<feature type="domain" description="Nitroreductase" evidence="3">
    <location>
        <begin position="187"/>
        <end position="239"/>
    </location>
</feature>
<proteinExistence type="inferred from homology"/>
<reference evidence="4 5" key="1">
    <citation type="submission" date="2019-06" db="EMBL/GenBank/DDBJ databases">
        <title>A novel bacterium of genus Pontibacter, isolated from marine sediment.</title>
        <authorList>
            <person name="Huang H."/>
            <person name="Mo K."/>
            <person name="Hu Y."/>
        </authorList>
    </citation>
    <scope>NUCLEOTIDE SEQUENCE [LARGE SCALE GENOMIC DNA]</scope>
    <source>
        <strain evidence="4 5">HB172049</strain>
    </source>
</reference>
<dbReference type="PANTHER" id="PTHR43673:SF10">
    <property type="entry name" value="NADH DEHYDROGENASE_NAD(P)H NITROREDUCTASE XCC3605-RELATED"/>
    <property type="match status" value="1"/>
</dbReference>
<dbReference type="PANTHER" id="PTHR43673">
    <property type="entry name" value="NAD(P)H NITROREDUCTASE YDGI-RELATED"/>
    <property type="match status" value="1"/>
</dbReference>
<dbReference type="SUPFAM" id="SSF55469">
    <property type="entry name" value="FMN-dependent nitroreductase-like"/>
    <property type="match status" value="1"/>
</dbReference>
<evidence type="ECO:0000259" key="3">
    <source>
        <dbReference type="Pfam" id="PF00881"/>
    </source>
</evidence>
<gene>
    <name evidence="4" type="ORF">FJM65_20575</name>
</gene>
<protein>
    <submittedName>
        <fullName evidence="4">Nitroreductase family protein</fullName>
    </submittedName>
</protein>
<accession>A0A501VS39</accession>
<dbReference type="GO" id="GO:0016491">
    <property type="term" value="F:oxidoreductase activity"/>
    <property type="evidence" value="ECO:0007669"/>
    <property type="project" value="UniProtKB-KW"/>
</dbReference>
<keyword evidence="5" id="KW-1185">Reference proteome</keyword>
<name>A0A501VS39_9BACT</name>
<dbReference type="Gene3D" id="3.40.109.10">
    <property type="entry name" value="NADH Oxidase"/>
    <property type="match status" value="1"/>
</dbReference>
<evidence type="ECO:0000313" key="4">
    <source>
        <dbReference type="EMBL" id="TPE40008.1"/>
    </source>
</evidence>
<dbReference type="Proteomes" id="UP000316727">
    <property type="component" value="Unassembled WGS sequence"/>
</dbReference>